<name>A0A4Y2GMI7_ARAVE</name>
<dbReference type="PROSITE" id="PS50994">
    <property type="entry name" value="INTEGRASE"/>
    <property type="match status" value="1"/>
</dbReference>
<dbReference type="InterPro" id="IPR001584">
    <property type="entry name" value="Integrase_cat-core"/>
</dbReference>
<dbReference type="AlphaFoldDB" id="A0A4Y2GMI7"/>
<dbReference type="Pfam" id="PF17921">
    <property type="entry name" value="Integrase_H2C2"/>
    <property type="match status" value="1"/>
</dbReference>
<dbReference type="Proteomes" id="UP000499080">
    <property type="component" value="Unassembled WGS sequence"/>
</dbReference>
<gene>
    <name evidence="3" type="ORF">AVEN_228759_1</name>
</gene>
<dbReference type="PANTHER" id="PTHR37984">
    <property type="entry name" value="PROTEIN CBG26694"/>
    <property type="match status" value="1"/>
</dbReference>
<protein>
    <recommendedName>
        <fullName evidence="1">RNA-directed DNA polymerase</fullName>
        <ecNumber evidence="1">2.7.7.49</ecNumber>
    </recommendedName>
</protein>
<dbReference type="InterPro" id="IPR012337">
    <property type="entry name" value="RNaseH-like_sf"/>
</dbReference>
<dbReference type="SUPFAM" id="SSF53098">
    <property type="entry name" value="Ribonuclease H-like"/>
    <property type="match status" value="1"/>
</dbReference>
<reference evidence="3 4" key="1">
    <citation type="journal article" date="2019" name="Sci. Rep.">
        <title>Orb-weaving spider Araneus ventricosus genome elucidates the spidroin gene catalogue.</title>
        <authorList>
            <person name="Kono N."/>
            <person name="Nakamura H."/>
            <person name="Ohtoshi R."/>
            <person name="Moran D.A.P."/>
            <person name="Shinohara A."/>
            <person name="Yoshida Y."/>
            <person name="Fujiwara M."/>
            <person name="Mori M."/>
            <person name="Tomita M."/>
            <person name="Arakawa K."/>
        </authorList>
    </citation>
    <scope>NUCLEOTIDE SEQUENCE [LARGE SCALE GENOMIC DNA]</scope>
</reference>
<dbReference type="InterPro" id="IPR041588">
    <property type="entry name" value="Integrase_H2C2"/>
</dbReference>
<comment type="caution">
    <text evidence="3">The sequence shown here is derived from an EMBL/GenBank/DDBJ whole genome shotgun (WGS) entry which is preliminary data.</text>
</comment>
<feature type="domain" description="Integrase catalytic" evidence="2">
    <location>
        <begin position="59"/>
        <end position="182"/>
    </location>
</feature>
<proteinExistence type="predicted"/>
<evidence type="ECO:0000256" key="1">
    <source>
        <dbReference type="ARBA" id="ARBA00012493"/>
    </source>
</evidence>
<dbReference type="EC" id="2.7.7.49" evidence="1"/>
<evidence type="ECO:0000313" key="4">
    <source>
        <dbReference type="Proteomes" id="UP000499080"/>
    </source>
</evidence>
<dbReference type="PANTHER" id="PTHR37984:SF15">
    <property type="entry name" value="INTEGRASE CATALYTIC DOMAIN-CONTAINING PROTEIN"/>
    <property type="match status" value="1"/>
</dbReference>
<dbReference type="InterPro" id="IPR036397">
    <property type="entry name" value="RNaseH_sf"/>
</dbReference>
<dbReference type="EMBL" id="BGPR01001440">
    <property type="protein sequence ID" value="GBM54006.1"/>
    <property type="molecule type" value="Genomic_DNA"/>
</dbReference>
<dbReference type="OrthoDB" id="6434913at2759"/>
<dbReference type="Pfam" id="PF00665">
    <property type="entry name" value="rve"/>
    <property type="match status" value="1"/>
</dbReference>
<dbReference type="GO" id="GO:0003964">
    <property type="term" value="F:RNA-directed DNA polymerase activity"/>
    <property type="evidence" value="ECO:0007669"/>
    <property type="project" value="UniProtKB-EC"/>
</dbReference>
<dbReference type="Gene3D" id="1.10.340.70">
    <property type="match status" value="1"/>
</dbReference>
<sequence>MRIFQKFHILAHPGVKSTVKQISSRFWLSLKDITQWTKSCIHCHKNKINRHTRAQIATFKEVDDRLSVIHIDIIGPFPTSKGKTYFLTCIDRFTRWIEVIPLANVMTETVAREFYDHWISHFGMPYRVIIDQGSQFRSELFKNNGVICGFKVCTTTSYHHNAMGKLKGSIGLKGCDQSTQFY</sequence>
<dbReference type="Gene3D" id="3.30.420.10">
    <property type="entry name" value="Ribonuclease H-like superfamily/Ribonuclease H"/>
    <property type="match status" value="1"/>
</dbReference>
<dbReference type="InterPro" id="IPR050951">
    <property type="entry name" value="Retrovirus_Pol_polyprotein"/>
</dbReference>
<evidence type="ECO:0000313" key="3">
    <source>
        <dbReference type="EMBL" id="GBM54006.1"/>
    </source>
</evidence>
<dbReference type="GO" id="GO:0003676">
    <property type="term" value="F:nucleic acid binding"/>
    <property type="evidence" value="ECO:0007669"/>
    <property type="project" value="InterPro"/>
</dbReference>
<keyword evidence="4" id="KW-1185">Reference proteome</keyword>
<accession>A0A4Y2GMI7</accession>
<dbReference type="GO" id="GO:0015074">
    <property type="term" value="P:DNA integration"/>
    <property type="evidence" value="ECO:0007669"/>
    <property type="project" value="InterPro"/>
</dbReference>
<evidence type="ECO:0000259" key="2">
    <source>
        <dbReference type="PROSITE" id="PS50994"/>
    </source>
</evidence>
<organism evidence="3 4">
    <name type="scientific">Araneus ventricosus</name>
    <name type="common">Orbweaver spider</name>
    <name type="synonym">Epeira ventricosa</name>
    <dbReference type="NCBI Taxonomy" id="182803"/>
    <lineage>
        <taxon>Eukaryota</taxon>
        <taxon>Metazoa</taxon>
        <taxon>Ecdysozoa</taxon>
        <taxon>Arthropoda</taxon>
        <taxon>Chelicerata</taxon>
        <taxon>Arachnida</taxon>
        <taxon>Araneae</taxon>
        <taxon>Araneomorphae</taxon>
        <taxon>Entelegynae</taxon>
        <taxon>Araneoidea</taxon>
        <taxon>Araneidae</taxon>
        <taxon>Araneus</taxon>
    </lineage>
</organism>